<feature type="transmembrane region" description="Helical" evidence="1">
    <location>
        <begin position="20"/>
        <end position="45"/>
    </location>
</feature>
<name>A0ABU7RUZ5_9ACTN</name>
<reference evidence="2 3" key="1">
    <citation type="submission" date="2024-01" db="EMBL/GenBank/DDBJ databases">
        <title>Genome insights into Plantactinospora sonchi sp. nov.</title>
        <authorList>
            <person name="Wang L."/>
        </authorList>
    </citation>
    <scope>NUCLEOTIDE SEQUENCE [LARGE SCALE GENOMIC DNA]</scope>
    <source>
        <strain evidence="2 3">NEAU-QY2</strain>
    </source>
</reference>
<evidence type="ECO:0000313" key="2">
    <source>
        <dbReference type="EMBL" id="MEE6260338.1"/>
    </source>
</evidence>
<keyword evidence="1" id="KW-1133">Transmembrane helix</keyword>
<keyword evidence="1" id="KW-0472">Membrane</keyword>
<keyword evidence="3" id="KW-1185">Reference proteome</keyword>
<proteinExistence type="predicted"/>
<protein>
    <submittedName>
        <fullName evidence="2">Uncharacterized protein</fullName>
    </submittedName>
</protein>
<dbReference type="EMBL" id="JAZGQK010000013">
    <property type="protein sequence ID" value="MEE6260338.1"/>
    <property type="molecule type" value="Genomic_DNA"/>
</dbReference>
<evidence type="ECO:0000313" key="3">
    <source>
        <dbReference type="Proteomes" id="UP001332243"/>
    </source>
</evidence>
<organism evidence="2 3">
    <name type="scientific">Plantactinospora sonchi</name>
    <dbReference type="NCBI Taxonomy" id="1544735"/>
    <lineage>
        <taxon>Bacteria</taxon>
        <taxon>Bacillati</taxon>
        <taxon>Actinomycetota</taxon>
        <taxon>Actinomycetes</taxon>
        <taxon>Micromonosporales</taxon>
        <taxon>Micromonosporaceae</taxon>
        <taxon>Plantactinospora</taxon>
    </lineage>
</organism>
<dbReference type="RefSeq" id="WP_331215454.1">
    <property type="nucleotide sequence ID" value="NZ_JAZGQK010000013.1"/>
</dbReference>
<comment type="caution">
    <text evidence="2">The sequence shown here is derived from an EMBL/GenBank/DDBJ whole genome shotgun (WGS) entry which is preliminary data.</text>
</comment>
<gene>
    <name evidence="2" type="ORF">V1633_17780</name>
</gene>
<keyword evidence="1" id="KW-0812">Transmembrane</keyword>
<dbReference type="Proteomes" id="UP001332243">
    <property type="component" value="Unassembled WGS sequence"/>
</dbReference>
<sequence>MMLLKQVDDERIPMILNLILLRYAVIICGVLLLGVIAIVVLRAWLRRGNRISDRTRDLVHDTIDRHLSDRRAARTIAHTAWTAVARDTRRDDGRKEGRHP</sequence>
<accession>A0ABU7RUZ5</accession>
<evidence type="ECO:0000256" key="1">
    <source>
        <dbReference type="SAM" id="Phobius"/>
    </source>
</evidence>